<keyword evidence="1" id="KW-0472">Membrane</keyword>
<dbReference type="Proteomes" id="UP000018296">
    <property type="component" value="Unassembled WGS sequence"/>
</dbReference>
<accession>V6IUH6</accession>
<proteinExistence type="predicted"/>
<comment type="caution">
    <text evidence="2">The sequence shown here is derived from an EMBL/GenBank/DDBJ whole genome shotgun (WGS) entry which is preliminary data.</text>
</comment>
<dbReference type="AlphaFoldDB" id="V6IUH6"/>
<protein>
    <submittedName>
        <fullName evidence="2">Uncharacterized protein</fullName>
    </submittedName>
</protein>
<reference evidence="2 3" key="1">
    <citation type="journal article" date="2013" name="Genome Announc.">
        <title>Genome Sequence of Sporolactobacillus laevolacticus DSM442, an Efficient Polymer-Grade D-Lactate Producer from Agricultural Waste Cottonseed as a Nitrogen Source.</title>
        <authorList>
            <person name="Wang H."/>
            <person name="Wang L."/>
            <person name="Ju J."/>
            <person name="Yu B."/>
            <person name="Ma Y."/>
        </authorList>
    </citation>
    <scope>NUCLEOTIDE SEQUENCE [LARGE SCALE GENOMIC DNA]</scope>
    <source>
        <strain evidence="2 3">DSM 442</strain>
    </source>
</reference>
<keyword evidence="1" id="KW-0812">Transmembrane</keyword>
<dbReference type="RefSeq" id="WP_023511420.1">
    <property type="nucleotide sequence ID" value="NZ_AWTC01000020.1"/>
</dbReference>
<sequence>MLEKAKRYITSRRFLILDVPFLLAGPAAIFLLHRHGFLSSTVTFLLVVSYSIVNGILDRKACKNQKAK</sequence>
<evidence type="ECO:0000313" key="3">
    <source>
        <dbReference type="Proteomes" id="UP000018296"/>
    </source>
</evidence>
<feature type="transmembrane region" description="Helical" evidence="1">
    <location>
        <begin position="37"/>
        <end position="57"/>
    </location>
</feature>
<dbReference type="PATRIC" id="fig|1395513.3.peg.3259"/>
<dbReference type="EMBL" id="AWTC01000020">
    <property type="protein sequence ID" value="EST10647.1"/>
    <property type="molecule type" value="Genomic_DNA"/>
</dbReference>
<keyword evidence="1" id="KW-1133">Transmembrane helix</keyword>
<name>V6IUH6_9BACL</name>
<gene>
    <name evidence="2" type="ORF">P343_16035</name>
</gene>
<keyword evidence="3" id="KW-1185">Reference proteome</keyword>
<organism evidence="2 3">
    <name type="scientific">Sporolactobacillus laevolacticus DSM 442</name>
    <dbReference type="NCBI Taxonomy" id="1395513"/>
    <lineage>
        <taxon>Bacteria</taxon>
        <taxon>Bacillati</taxon>
        <taxon>Bacillota</taxon>
        <taxon>Bacilli</taxon>
        <taxon>Bacillales</taxon>
        <taxon>Sporolactobacillaceae</taxon>
        <taxon>Sporolactobacillus</taxon>
    </lineage>
</organism>
<evidence type="ECO:0000313" key="2">
    <source>
        <dbReference type="EMBL" id="EST10647.1"/>
    </source>
</evidence>
<evidence type="ECO:0000256" key="1">
    <source>
        <dbReference type="SAM" id="Phobius"/>
    </source>
</evidence>
<feature type="transmembrane region" description="Helical" evidence="1">
    <location>
        <begin position="12"/>
        <end position="31"/>
    </location>
</feature>